<comment type="caution">
    <text evidence="2">The sequence shown here is derived from an EMBL/GenBank/DDBJ whole genome shotgun (WGS) entry which is preliminary data.</text>
</comment>
<dbReference type="Proteomes" id="UP000636956">
    <property type="component" value="Unassembled WGS sequence"/>
</dbReference>
<sequence length="120" mass="12640">MSDRFPELDGEPHDDGPVYGERRRRALRIAVLVALGALVLPIVLSMYGVAHSAAQRACAVSVAAYDTDAAGARVAFDLFAWGGPGWQCFAVAGNGSETLIAELGLLPGAPRFIGENERDA</sequence>
<reference evidence="2" key="1">
    <citation type="journal article" date="2014" name="Int. J. Syst. Evol. Microbiol.">
        <title>Complete genome sequence of Corynebacterium casei LMG S-19264T (=DSM 44701T), isolated from a smear-ripened cheese.</title>
        <authorList>
            <consortium name="US DOE Joint Genome Institute (JGI-PGF)"/>
            <person name="Walter F."/>
            <person name="Albersmeier A."/>
            <person name="Kalinowski J."/>
            <person name="Ruckert C."/>
        </authorList>
    </citation>
    <scope>NUCLEOTIDE SEQUENCE</scope>
    <source>
        <strain evidence="2">CGMCC 1.8984</strain>
    </source>
</reference>
<feature type="transmembrane region" description="Helical" evidence="1">
    <location>
        <begin position="29"/>
        <end position="50"/>
    </location>
</feature>
<keyword evidence="3" id="KW-1185">Reference proteome</keyword>
<keyword evidence="1" id="KW-0812">Transmembrane</keyword>
<proteinExistence type="predicted"/>
<name>A0A917P8E9_9MICO</name>
<accession>A0A917P8E9</accession>
<evidence type="ECO:0000313" key="3">
    <source>
        <dbReference type="Proteomes" id="UP000636956"/>
    </source>
</evidence>
<gene>
    <name evidence="2" type="ORF">GCM10011372_00370</name>
</gene>
<dbReference type="EMBL" id="BMMD01000001">
    <property type="protein sequence ID" value="GGJ66644.1"/>
    <property type="molecule type" value="Genomic_DNA"/>
</dbReference>
<keyword evidence="1" id="KW-1133">Transmembrane helix</keyword>
<evidence type="ECO:0000313" key="2">
    <source>
        <dbReference type="EMBL" id="GGJ66644.1"/>
    </source>
</evidence>
<protein>
    <submittedName>
        <fullName evidence="2">Uncharacterized protein</fullName>
    </submittedName>
</protein>
<keyword evidence="1" id="KW-0472">Membrane</keyword>
<dbReference type="RefSeq" id="WP_188741427.1">
    <property type="nucleotide sequence ID" value="NZ_BAABFW010000007.1"/>
</dbReference>
<evidence type="ECO:0000256" key="1">
    <source>
        <dbReference type="SAM" id="Phobius"/>
    </source>
</evidence>
<reference evidence="2" key="2">
    <citation type="submission" date="2020-09" db="EMBL/GenBank/DDBJ databases">
        <authorList>
            <person name="Sun Q."/>
            <person name="Zhou Y."/>
        </authorList>
    </citation>
    <scope>NUCLEOTIDE SEQUENCE</scope>
    <source>
        <strain evidence="2">CGMCC 1.8984</strain>
    </source>
</reference>
<organism evidence="2 3">
    <name type="scientific">Agromyces bauzanensis</name>
    <dbReference type="NCBI Taxonomy" id="1308924"/>
    <lineage>
        <taxon>Bacteria</taxon>
        <taxon>Bacillati</taxon>
        <taxon>Actinomycetota</taxon>
        <taxon>Actinomycetes</taxon>
        <taxon>Micrococcales</taxon>
        <taxon>Microbacteriaceae</taxon>
        <taxon>Agromyces</taxon>
    </lineage>
</organism>
<dbReference type="AlphaFoldDB" id="A0A917P8E9"/>